<dbReference type="InterPro" id="IPR036895">
    <property type="entry name" value="Uracil-DNA_glycosylase-like_sf"/>
</dbReference>
<protein>
    <recommendedName>
        <fullName evidence="3">Uracil-DNA glycosylase</fullName>
    </recommendedName>
</protein>
<dbReference type="SUPFAM" id="SSF52141">
    <property type="entry name" value="Uracil-DNA glycosylase-like"/>
    <property type="match status" value="1"/>
</dbReference>
<dbReference type="RefSeq" id="WP_255228658.1">
    <property type="nucleotide sequence ID" value="NZ_JAJEKE010000018.1"/>
</dbReference>
<keyword evidence="2" id="KW-1185">Reference proteome</keyword>
<evidence type="ECO:0008006" key="3">
    <source>
        <dbReference type="Google" id="ProtNLM"/>
    </source>
</evidence>
<organism evidence="1 2">
    <name type="scientific">Lutispora saccharofermentans</name>
    <dbReference type="NCBI Taxonomy" id="3024236"/>
    <lineage>
        <taxon>Bacteria</taxon>
        <taxon>Bacillati</taxon>
        <taxon>Bacillota</taxon>
        <taxon>Clostridia</taxon>
        <taxon>Lutisporales</taxon>
        <taxon>Lutisporaceae</taxon>
        <taxon>Lutispora</taxon>
    </lineage>
</organism>
<sequence>MIIKPSNYLQCKKEGCSDILRDNFMVPDLEVDTEKIKAIMIAEVPPENPYDYFYANTDGSYMKTTLQAFRDAGAEVDTILDILNMGIYITTAVKCAKVGYGIPTATVKYCKDILAEELKMFPNLQVYMLMGDVAIKAMNYIVKEETKKSVIPSGSTYKIRYNNYYYHGKRVIPSYLMTGGNYLIEKSKRVMIAQDIREMLGIMNDRK</sequence>
<evidence type="ECO:0000313" key="1">
    <source>
        <dbReference type="EMBL" id="MCQ1531139.1"/>
    </source>
</evidence>
<proteinExistence type="predicted"/>
<gene>
    <name evidence="1" type="ORF">LJD61_16555</name>
</gene>
<reference evidence="1 2" key="1">
    <citation type="submission" date="2021-10" db="EMBL/GenBank/DDBJ databases">
        <title>Lutispora strain m25 sp. nov., a thermophilic, non-spore-forming bacterium isolated from a lab-scale methanogenic bioreactor digesting anaerobic sludge.</title>
        <authorList>
            <person name="El Houari A."/>
            <person name="Mcdonald J."/>
        </authorList>
    </citation>
    <scope>NUCLEOTIDE SEQUENCE [LARGE SCALE GENOMIC DNA]</scope>
    <source>
        <strain evidence="2">m25</strain>
    </source>
</reference>
<accession>A0ABT1NKM1</accession>
<evidence type="ECO:0000313" key="2">
    <source>
        <dbReference type="Proteomes" id="UP001651880"/>
    </source>
</evidence>
<dbReference type="Gene3D" id="3.40.470.10">
    <property type="entry name" value="Uracil-DNA glycosylase-like domain"/>
    <property type="match status" value="1"/>
</dbReference>
<name>A0ABT1NKM1_9FIRM</name>
<dbReference type="EMBL" id="JAJEKE010000018">
    <property type="protein sequence ID" value="MCQ1531139.1"/>
    <property type="molecule type" value="Genomic_DNA"/>
</dbReference>
<dbReference type="Proteomes" id="UP001651880">
    <property type="component" value="Unassembled WGS sequence"/>
</dbReference>
<comment type="caution">
    <text evidence="1">The sequence shown here is derived from an EMBL/GenBank/DDBJ whole genome shotgun (WGS) entry which is preliminary data.</text>
</comment>